<dbReference type="Pfam" id="PF00583">
    <property type="entry name" value="Acetyltransf_1"/>
    <property type="match status" value="1"/>
</dbReference>
<dbReference type="SUPFAM" id="SSF53335">
    <property type="entry name" value="S-adenosyl-L-methionine-dependent methyltransferases"/>
    <property type="match status" value="1"/>
</dbReference>
<dbReference type="Proteomes" id="UP000789595">
    <property type="component" value="Unassembled WGS sequence"/>
</dbReference>
<comment type="caution">
    <text evidence="2">The sequence shown here is derived from an EMBL/GenBank/DDBJ whole genome shotgun (WGS) entry which is preliminary data.</text>
</comment>
<dbReference type="EMBL" id="CAKKNE010000004">
    <property type="protein sequence ID" value="CAH0375422.1"/>
    <property type="molecule type" value="Genomic_DNA"/>
</dbReference>
<dbReference type="CDD" id="cd04301">
    <property type="entry name" value="NAT_SF"/>
    <property type="match status" value="1"/>
</dbReference>
<proteinExistence type="predicted"/>
<name>A0A8J2SVW8_9STRA</name>
<sequence length="424" mass="44269">MASNIDSSGTNIGQIVRLSSADACQHAEALRELATACYPGAVPADGDVLSALAGPWHDLSACEWLLAFDGSAVVGMALLVPYHDALQLSTLAVAPRVRRRGLGARLQEATRRRAIELGLPRVCGSVDADAADLLKRYRALGAVDDGSAICSPGALVKPKVRLSAPVAREAPFEWLLEWSQLEPLLTRLLDGVDPSTASAVDLGCGTSDLARRLAADVGFGRVVGVDRDPRHGEVHDWAAGGAAPGAPYDVAFDKSSLDATLAEGGAAGLLTCAFRSLAAGGRYVVCSLYPPDFVEALAAPLFAPAGRESVARGAAPPVAVLCLRKKRECRDADDAAMAAHCRGVQDAFFGAARPLLDEARREALRTSFSEALPLGSAFEALFTAEERRDYALADFLDDVAAFRGRGGGGGMGGEEALAFLAFAQ</sequence>
<dbReference type="CDD" id="cd02440">
    <property type="entry name" value="AdoMet_MTases"/>
    <property type="match status" value="1"/>
</dbReference>
<evidence type="ECO:0000313" key="2">
    <source>
        <dbReference type="EMBL" id="CAH0375422.1"/>
    </source>
</evidence>
<dbReference type="AlphaFoldDB" id="A0A8J2SVW8"/>
<keyword evidence="3" id="KW-1185">Reference proteome</keyword>
<dbReference type="InterPro" id="IPR000182">
    <property type="entry name" value="GNAT_dom"/>
</dbReference>
<reference evidence="2" key="1">
    <citation type="submission" date="2021-11" db="EMBL/GenBank/DDBJ databases">
        <authorList>
            <consortium name="Genoscope - CEA"/>
            <person name="William W."/>
        </authorList>
    </citation>
    <scope>NUCLEOTIDE SEQUENCE</scope>
</reference>
<protein>
    <recommendedName>
        <fullName evidence="1">N-acetyltransferase domain-containing protein</fullName>
    </recommendedName>
</protein>
<accession>A0A8J2SVW8</accession>
<dbReference type="InterPro" id="IPR029063">
    <property type="entry name" value="SAM-dependent_MTases_sf"/>
</dbReference>
<organism evidence="2 3">
    <name type="scientific">Pelagomonas calceolata</name>
    <dbReference type="NCBI Taxonomy" id="35677"/>
    <lineage>
        <taxon>Eukaryota</taxon>
        <taxon>Sar</taxon>
        <taxon>Stramenopiles</taxon>
        <taxon>Ochrophyta</taxon>
        <taxon>Pelagophyceae</taxon>
        <taxon>Pelagomonadales</taxon>
        <taxon>Pelagomonadaceae</taxon>
        <taxon>Pelagomonas</taxon>
    </lineage>
</organism>
<dbReference type="GO" id="GO:0016747">
    <property type="term" value="F:acyltransferase activity, transferring groups other than amino-acyl groups"/>
    <property type="evidence" value="ECO:0007669"/>
    <property type="project" value="InterPro"/>
</dbReference>
<dbReference type="InterPro" id="IPR016181">
    <property type="entry name" value="Acyl_CoA_acyltransferase"/>
</dbReference>
<evidence type="ECO:0000259" key="1">
    <source>
        <dbReference type="PROSITE" id="PS51186"/>
    </source>
</evidence>
<dbReference type="SUPFAM" id="SSF55729">
    <property type="entry name" value="Acyl-CoA N-acyltransferases (Nat)"/>
    <property type="match status" value="1"/>
</dbReference>
<dbReference type="Gene3D" id="3.40.50.150">
    <property type="entry name" value="Vaccinia Virus protein VP39"/>
    <property type="match status" value="1"/>
</dbReference>
<evidence type="ECO:0000313" key="3">
    <source>
        <dbReference type="Proteomes" id="UP000789595"/>
    </source>
</evidence>
<dbReference type="PROSITE" id="PS51186">
    <property type="entry name" value="GNAT"/>
    <property type="match status" value="1"/>
</dbReference>
<feature type="domain" description="N-acetyltransferase" evidence="1">
    <location>
        <begin position="16"/>
        <end position="167"/>
    </location>
</feature>
<gene>
    <name evidence="2" type="ORF">PECAL_4P27560</name>
</gene>
<dbReference type="Gene3D" id="3.40.630.30">
    <property type="match status" value="1"/>
</dbReference>